<accession>A0A0N4ZFN9</accession>
<dbReference type="STRING" id="131310.A0A0N4ZFN9"/>
<name>A0A0N4ZFN9_PARTI</name>
<keyword evidence="1" id="KW-0547">Nucleotide-binding</keyword>
<dbReference type="GO" id="GO:0005524">
    <property type="term" value="F:ATP binding"/>
    <property type="evidence" value="ECO:0007669"/>
    <property type="project" value="UniProtKB-UniRule"/>
</dbReference>
<feature type="binding site" evidence="1">
    <location>
        <position position="134"/>
    </location>
    <ligand>
        <name>ATP</name>
        <dbReference type="ChEBI" id="CHEBI:30616"/>
    </ligand>
</feature>
<feature type="compositionally biased region" description="Polar residues" evidence="2">
    <location>
        <begin position="26"/>
        <end position="44"/>
    </location>
</feature>
<dbReference type="SUPFAM" id="SSF56112">
    <property type="entry name" value="Protein kinase-like (PK-like)"/>
    <property type="match status" value="1"/>
</dbReference>
<dbReference type="Gene3D" id="1.10.510.10">
    <property type="entry name" value="Transferase(Phosphotransferase) domain 1"/>
    <property type="match status" value="1"/>
</dbReference>
<dbReference type="PROSITE" id="PS00107">
    <property type="entry name" value="PROTEIN_KINASE_ATP"/>
    <property type="match status" value="1"/>
</dbReference>
<evidence type="ECO:0000313" key="4">
    <source>
        <dbReference type="Proteomes" id="UP000038045"/>
    </source>
</evidence>
<dbReference type="Proteomes" id="UP000038045">
    <property type="component" value="Unplaced"/>
</dbReference>
<feature type="compositionally biased region" description="Acidic residues" evidence="2">
    <location>
        <begin position="561"/>
        <end position="572"/>
    </location>
</feature>
<dbReference type="SMART" id="SM00220">
    <property type="entry name" value="S_TKc"/>
    <property type="match status" value="1"/>
</dbReference>
<feature type="region of interest" description="Disordered" evidence="2">
    <location>
        <begin position="729"/>
        <end position="771"/>
    </location>
</feature>
<evidence type="ECO:0000256" key="2">
    <source>
        <dbReference type="SAM" id="MobiDB-lite"/>
    </source>
</evidence>
<dbReference type="InterPro" id="IPR000719">
    <property type="entry name" value="Prot_kinase_dom"/>
</dbReference>
<feature type="domain" description="Protein kinase" evidence="3">
    <location>
        <begin position="102"/>
        <end position="405"/>
    </location>
</feature>
<organism evidence="4 5">
    <name type="scientific">Parastrongyloides trichosuri</name>
    <name type="common">Possum-specific nematode worm</name>
    <dbReference type="NCBI Taxonomy" id="131310"/>
    <lineage>
        <taxon>Eukaryota</taxon>
        <taxon>Metazoa</taxon>
        <taxon>Ecdysozoa</taxon>
        <taxon>Nematoda</taxon>
        <taxon>Chromadorea</taxon>
        <taxon>Rhabditida</taxon>
        <taxon>Tylenchina</taxon>
        <taxon>Panagrolaimomorpha</taxon>
        <taxon>Strongyloidoidea</taxon>
        <taxon>Strongyloididae</taxon>
        <taxon>Parastrongyloides</taxon>
    </lineage>
</organism>
<feature type="region of interest" description="Disordered" evidence="2">
    <location>
        <begin position="23"/>
        <end position="44"/>
    </location>
</feature>
<protein>
    <submittedName>
        <fullName evidence="5">Protein kinase domain-containing protein</fullName>
    </submittedName>
</protein>
<proteinExistence type="predicted"/>
<dbReference type="InterPro" id="IPR011009">
    <property type="entry name" value="Kinase-like_dom_sf"/>
</dbReference>
<keyword evidence="4" id="KW-1185">Reference proteome</keyword>
<evidence type="ECO:0000256" key="1">
    <source>
        <dbReference type="PROSITE-ProRule" id="PRU10141"/>
    </source>
</evidence>
<feature type="region of interest" description="Disordered" evidence="2">
    <location>
        <begin position="60"/>
        <end position="87"/>
    </location>
</feature>
<reference evidence="5" key="1">
    <citation type="submission" date="2017-02" db="UniProtKB">
        <authorList>
            <consortium name="WormBaseParasite"/>
        </authorList>
    </citation>
    <scope>IDENTIFICATION</scope>
</reference>
<dbReference type="WBParaSite" id="PTRK_0000656900.1">
    <property type="protein sequence ID" value="PTRK_0000656900.1"/>
    <property type="gene ID" value="PTRK_0000656900"/>
</dbReference>
<feature type="region of interest" description="Disordered" evidence="2">
    <location>
        <begin position="561"/>
        <end position="589"/>
    </location>
</feature>
<keyword evidence="1" id="KW-0067">ATP-binding</keyword>
<evidence type="ECO:0000313" key="5">
    <source>
        <dbReference type="WBParaSite" id="PTRK_0000656900.1"/>
    </source>
</evidence>
<dbReference type="PROSITE" id="PS50011">
    <property type="entry name" value="PROTEIN_KINASE_DOM"/>
    <property type="match status" value="1"/>
</dbReference>
<feature type="compositionally biased region" description="Acidic residues" evidence="2">
    <location>
        <begin position="64"/>
        <end position="73"/>
    </location>
</feature>
<dbReference type="InterPro" id="IPR017441">
    <property type="entry name" value="Protein_kinase_ATP_BS"/>
</dbReference>
<dbReference type="Pfam" id="PF00069">
    <property type="entry name" value="Pkinase"/>
    <property type="match status" value="1"/>
</dbReference>
<dbReference type="AlphaFoldDB" id="A0A0N4ZFN9"/>
<evidence type="ECO:0000259" key="3">
    <source>
        <dbReference type="PROSITE" id="PS50011"/>
    </source>
</evidence>
<dbReference type="PANTHER" id="PTHR11909">
    <property type="entry name" value="CASEIN KINASE-RELATED"/>
    <property type="match status" value="1"/>
</dbReference>
<dbReference type="GO" id="GO:0004672">
    <property type="term" value="F:protein kinase activity"/>
    <property type="evidence" value="ECO:0007669"/>
    <property type="project" value="InterPro"/>
</dbReference>
<sequence length="951" mass="108904">MVNWMAIPNVVKKMINSTRCDKTFDDNSSYDGDTSESGSEKIPNNNGYYKNLRYLEPNGSSSEFIDETSEEDTSFSITGESDEYPSDSDEIFVNGKEIASKLYVVDKLGKGGFGVVYKVRRANDGEDEKFFAMKVSSKRNRLYDIEHEIFILNNMKDSPYFCKPYVFGKLYGRTILVMTMLGSTLNEIRKRQDNHSFDLYTTACLGMQCIEAIEHLHRKFFLHNDIKGHNFATGVGTNLKNIYLFDFGLSESLVIINRQKNEYAFKSEVRTKKFSGTHIYASPYHNHGYTRSFRDDLFSFFYMIVEFYKGTLPWRNVPSSLCGFFQIRFENKMLIQLPLEFLHIYKYIKGLKFDDMPDYEIIKKYLTMIVERCRRQGYDDPYSCFTIYEKYRKIPIEQLASDAVFEQAQQAKMQPRTGNKFIDMLHENGIPIGSSLKGIEQALRTQKEMENNDPTEQIAKAVFEKFQKQILPGLVANMIAGKNPFQMPGGGGPMPRTMAQGAMTMNPSDPPLGTELAKHFRESFQKNIERLQTNQFAMNPIIAERLDTNIRKSDKKYLSNENEDDYIDDSSEQPELSVPLSHNKPKIDDRYPEVENFDDVFKRRRRPREADLEASINQFIASDPKAALVLGLNDIDIDKNDGMLTDVRQSPIDLSTSMKKELEPMMTEEEISYALSDPEDLLAPIKPLMNPNPQAGYVTPRKNPKRPRKMLPLMIGVAKDDNIFDNMKKQPLPNIDDSYENDDEPTSTLTTTSEKRKSPIKIETSTDNKQHSRVLENLKNNPGLVALFEGTDLAEKLDKPSFMSDSQRGYTRGNAITTYPRMYSAKIYGEEPTIYDKKTKQIVEEREIPPLFFVPKGRHTRLRWTTATEQEIPGIGSRFIVPSLDPTRPAINSVMSTQGKERNEYETTWKIPNGWNSGDIFGISMNSKTEKLIGGDGIVDFPAMGRDVIFG</sequence>
<dbReference type="InterPro" id="IPR050235">
    <property type="entry name" value="CK1_Ser-Thr_kinase"/>
</dbReference>